<comment type="caution">
    <text evidence="9">The sequence shown here is derived from an EMBL/GenBank/DDBJ whole genome shotgun (WGS) entry which is preliminary data.</text>
</comment>
<evidence type="ECO:0000259" key="8">
    <source>
        <dbReference type="PROSITE" id="PS50928"/>
    </source>
</evidence>
<keyword evidence="3" id="KW-1003">Cell membrane</keyword>
<dbReference type="GO" id="GO:0005886">
    <property type="term" value="C:plasma membrane"/>
    <property type="evidence" value="ECO:0007669"/>
    <property type="project" value="UniProtKB-SubCell"/>
</dbReference>
<dbReference type="RefSeq" id="WP_177713762.1">
    <property type="nucleotide sequence ID" value="NZ_JACRSQ010000019.1"/>
</dbReference>
<sequence length="310" mass="34770">MTRSISAAAKAPLGKRILKNWQLYLFVLPAVAYFIIFKYVPLYGIQIAFRNYKAADGFFGSEWVGLAHFIRFFRSYYFGTVIRNTLTITGLSLLLGFPVPILFALLLNEILHTKYQKLIQTISLAPHFISTVVMCGMLIIFLNPTTGLFNHIRSALGLTSFNYLQSASGFKWIYILSGIWQETGWSSIIYFAALAGVDSALLEAARIDGANKWQRIWHINLPVLVPTIVILLIMQCGSLLSVGFEKVYLLQNDTNLSASEVISTYVYKVGLIKSDFSFSTAVEMFNSVINCILLLLVNFIAGRLGETSLW</sequence>
<feature type="domain" description="ABC transmembrane type-1" evidence="8">
    <location>
        <begin position="82"/>
        <end position="301"/>
    </location>
</feature>
<dbReference type="PANTHER" id="PTHR43227:SF11">
    <property type="entry name" value="BLL4140 PROTEIN"/>
    <property type="match status" value="1"/>
</dbReference>
<feature type="transmembrane region" description="Helical" evidence="7">
    <location>
        <begin position="21"/>
        <end position="40"/>
    </location>
</feature>
<keyword evidence="10" id="KW-1185">Reference proteome</keyword>
<evidence type="ECO:0000256" key="1">
    <source>
        <dbReference type="ARBA" id="ARBA00004651"/>
    </source>
</evidence>
<evidence type="ECO:0000256" key="6">
    <source>
        <dbReference type="ARBA" id="ARBA00023136"/>
    </source>
</evidence>
<dbReference type="AlphaFoldDB" id="A0A926DUH8"/>
<dbReference type="Gene3D" id="1.10.3720.10">
    <property type="entry name" value="MetI-like"/>
    <property type="match status" value="1"/>
</dbReference>
<evidence type="ECO:0000256" key="2">
    <source>
        <dbReference type="ARBA" id="ARBA00022448"/>
    </source>
</evidence>
<dbReference type="EMBL" id="JACRSQ010000019">
    <property type="protein sequence ID" value="MBC8544316.1"/>
    <property type="molecule type" value="Genomic_DNA"/>
</dbReference>
<proteinExistence type="inferred from homology"/>
<comment type="subcellular location">
    <subcellularLocation>
        <location evidence="1 7">Cell membrane</location>
        <topology evidence="1 7">Multi-pass membrane protein</topology>
    </subcellularLocation>
</comment>
<keyword evidence="5 7" id="KW-1133">Transmembrane helix</keyword>
<dbReference type="CDD" id="cd06261">
    <property type="entry name" value="TM_PBP2"/>
    <property type="match status" value="1"/>
</dbReference>
<dbReference type="PROSITE" id="PS50928">
    <property type="entry name" value="ABC_TM1"/>
    <property type="match status" value="1"/>
</dbReference>
<feature type="transmembrane region" description="Helical" evidence="7">
    <location>
        <begin position="217"/>
        <end position="240"/>
    </location>
</feature>
<evidence type="ECO:0000256" key="4">
    <source>
        <dbReference type="ARBA" id="ARBA00022692"/>
    </source>
</evidence>
<comment type="similarity">
    <text evidence="7">Belongs to the binding-protein-dependent transport system permease family.</text>
</comment>
<keyword evidence="2 7" id="KW-0813">Transport</keyword>
<dbReference type="Proteomes" id="UP000657006">
    <property type="component" value="Unassembled WGS sequence"/>
</dbReference>
<feature type="transmembrane region" description="Helical" evidence="7">
    <location>
        <begin position="85"/>
        <end position="106"/>
    </location>
</feature>
<keyword evidence="6 7" id="KW-0472">Membrane</keyword>
<evidence type="ECO:0000256" key="3">
    <source>
        <dbReference type="ARBA" id="ARBA00022475"/>
    </source>
</evidence>
<keyword evidence="4 7" id="KW-0812">Transmembrane</keyword>
<evidence type="ECO:0000256" key="7">
    <source>
        <dbReference type="RuleBase" id="RU363032"/>
    </source>
</evidence>
<dbReference type="Pfam" id="PF00528">
    <property type="entry name" value="BPD_transp_1"/>
    <property type="match status" value="1"/>
</dbReference>
<reference evidence="9" key="1">
    <citation type="submission" date="2020-08" db="EMBL/GenBank/DDBJ databases">
        <title>Genome public.</title>
        <authorList>
            <person name="Liu C."/>
            <person name="Sun Q."/>
        </authorList>
    </citation>
    <scope>NUCLEOTIDE SEQUENCE</scope>
    <source>
        <strain evidence="9">NSJ-32</strain>
    </source>
</reference>
<protein>
    <submittedName>
        <fullName evidence="9">Sugar ABC transporter permease</fullName>
    </submittedName>
</protein>
<name>A0A926DUH8_9FIRM</name>
<dbReference type="InterPro" id="IPR050809">
    <property type="entry name" value="UgpAE/MalFG_permease"/>
</dbReference>
<evidence type="ECO:0000313" key="9">
    <source>
        <dbReference type="EMBL" id="MBC8544316.1"/>
    </source>
</evidence>
<dbReference type="InterPro" id="IPR035906">
    <property type="entry name" value="MetI-like_sf"/>
</dbReference>
<feature type="transmembrane region" description="Helical" evidence="7">
    <location>
        <begin position="284"/>
        <end position="301"/>
    </location>
</feature>
<evidence type="ECO:0000313" key="10">
    <source>
        <dbReference type="Proteomes" id="UP000657006"/>
    </source>
</evidence>
<feature type="transmembrane region" description="Helical" evidence="7">
    <location>
        <begin position="118"/>
        <end position="142"/>
    </location>
</feature>
<organism evidence="9 10">
    <name type="scientific">Bianquea renquensis</name>
    <dbReference type="NCBI Taxonomy" id="2763661"/>
    <lineage>
        <taxon>Bacteria</taxon>
        <taxon>Bacillati</taxon>
        <taxon>Bacillota</taxon>
        <taxon>Clostridia</taxon>
        <taxon>Eubacteriales</taxon>
        <taxon>Bianqueaceae</taxon>
        <taxon>Bianquea</taxon>
    </lineage>
</organism>
<dbReference type="SUPFAM" id="SSF161098">
    <property type="entry name" value="MetI-like"/>
    <property type="match status" value="1"/>
</dbReference>
<gene>
    <name evidence="9" type="ORF">H8730_12290</name>
</gene>
<evidence type="ECO:0000256" key="5">
    <source>
        <dbReference type="ARBA" id="ARBA00022989"/>
    </source>
</evidence>
<dbReference type="PANTHER" id="PTHR43227">
    <property type="entry name" value="BLL4140 PROTEIN"/>
    <property type="match status" value="1"/>
</dbReference>
<accession>A0A926DUH8</accession>
<dbReference type="InterPro" id="IPR000515">
    <property type="entry name" value="MetI-like"/>
</dbReference>
<dbReference type="GO" id="GO:0055085">
    <property type="term" value="P:transmembrane transport"/>
    <property type="evidence" value="ECO:0007669"/>
    <property type="project" value="InterPro"/>
</dbReference>